<dbReference type="Pfam" id="PF07690">
    <property type="entry name" value="MFS_1"/>
    <property type="match status" value="1"/>
</dbReference>
<dbReference type="PANTHER" id="PTHR42718">
    <property type="entry name" value="MAJOR FACILITATOR SUPERFAMILY MULTIDRUG TRANSPORTER MFSC"/>
    <property type="match status" value="1"/>
</dbReference>
<dbReference type="InterPro" id="IPR011701">
    <property type="entry name" value="MFS"/>
</dbReference>
<dbReference type="Proteomes" id="UP000000841">
    <property type="component" value="Chromosome"/>
</dbReference>
<dbReference type="AlphaFoldDB" id="C7MYF4"/>
<feature type="transmembrane region" description="Helical" evidence="7">
    <location>
        <begin position="357"/>
        <end position="383"/>
    </location>
</feature>
<feature type="transmembrane region" description="Helical" evidence="7">
    <location>
        <begin position="306"/>
        <end position="325"/>
    </location>
</feature>
<dbReference type="PROSITE" id="PS50850">
    <property type="entry name" value="MFS"/>
    <property type="match status" value="1"/>
</dbReference>
<evidence type="ECO:0000256" key="4">
    <source>
        <dbReference type="ARBA" id="ARBA00022692"/>
    </source>
</evidence>
<feature type="transmembrane region" description="Helical" evidence="7">
    <location>
        <begin position="80"/>
        <end position="105"/>
    </location>
</feature>
<comment type="subcellular location">
    <subcellularLocation>
        <location evidence="1">Cell membrane</location>
        <topology evidence="1">Multi-pass membrane protein</topology>
    </subcellularLocation>
</comment>
<evidence type="ECO:0000256" key="7">
    <source>
        <dbReference type="SAM" id="Phobius"/>
    </source>
</evidence>
<dbReference type="STRING" id="471857.Svir_23710"/>
<evidence type="ECO:0000256" key="5">
    <source>
        <dbReference type="ARBA" id="ARBA00022989"/>
    </source>
</evidence>
<dbReference type="Gene3D" id="1.20.1250.20">
    <property type="entry name" value="MFS general substrate transporter like domains"/>
    <property type="match status" value="1"/>
</dbReference>
<dbReference type="CDD" id="cd17321">
    <property type="entry name" value="MFS_MMR_MDR_like"/>
    <property type="match status" value="1"/>
</dbReference>
<dbReference type="PANTHER" id="PTHR42718:SF46">
    <property type="entry name" value="BLR6921 PROTEIN"/>
    <property type="match status" value="1"/>
</dbReference>
<evidence type="ECO:0000259" key="8">
    <source>
        <dbReference type="PROSITE" id="PS50850"/>
    </source>
</evidence>
<dbReference type="RefSeq" id="WP_015786686.1">
    <property type="nucleotide sequence ID" value="NC_013159.1"/>
</dbReference>
<keyword evidence="4 7" id="KW-0812">Transmembrane</keyword>
<evidence type="ECO:0000313" key="9">
    <source>
        <dbReference type="EMBL" id="ACU97373.1"/>
    </source>
</evidence>
<evidence type="ECO:0000313" key="10">
    <source>
        <dbReference type="Proteomes" id="UP000000841"/>
    </source>
</evidence>
<dbReference type="PRINTS" id="PR01036">
    <property type="entry name" value="TCRTETB"/>
</dbReference>
<accession>C7MYF4</accession>
<feature type="domain" description="Major facilitator superfamily (MFS) profile" evidence="8">
    <location>
        <begin position="14"/>
        <end position="453"/>
    </location>
</feature>
<feature type="transmembrane region" description="Helical" evidence="7">
    <location>
        <begin position="48"/>
        <end position="68"/>
    </location>
</feature>
<dbReference type="InterPro" id="IPR020846">
    <property type="entry name" value="MFS_dom"/>
</dbReference>
<feature type="transmembrane region" description="Helical" evidence="7">
    <location>
        <begin position="142"/>
        <end position="161"/>
    </location>
</feature>
<reference evidence="9 10" key="1">
    <citation type="journal article" date="2009" name="Stand. Genomic Sci.">
        <title>Complete genome sequence of Saccharomonospora viridis type strain (P101).</title>
        <authorList>
            <person name="Pati A."/>
            <person name="Sikorski J."/>
            <person name="Nolan M."/>
            <person name="Lapidus A."/>
            <person name="Copeland A."/>
            <person name="Glavina Del Rio T."/>
            <person name="Lucas S."/>
            <person name="Chen F."/>
            <person name="Tice H."/>
            <person name="Pitluck S."/>
            <person name="Cheng J.F."/>
            <person name="Chertkov O."/>
            <person name="Brettin T."/>
            <person name="Han C."/>
            <person name="Detter J.C."/>
            <person name="Kuske C."/>
            <person name="Bruce D."/>
            <person name="Goodwin L."/>
            <person name="Chain P."/>
            <person name="D'haeseleer P."/>
            <person name="Chen A."/>
            <person name="Palaniappan K."/>
            <person name="Ivanova N."/>
            <person name="Mavromatis K."/>
            <person name="Mikhailova N."/>
            <person name="Rohde M."/>
            <person name="Tindall B.J."/>
            <person name="Goker M."/>
            <person name="Bristow J."/>
            <person name="Eisen J.A."/>
            <person name="Markowitz V."/>
            <person name="Hugenholtz P."/>
            <person name="Kyrpides N.C."/>
            <person name="Klenk H.P."/>
        </authorList>
    </citation>
    <scope>NUCLEOTIDE SEQUENCE [LARGE SCALE GENOMIC DNA]</scope>
    <source>
        <strain evidence="10">ATCC 15386 / DSM 43017 / JCM 3036 / NBRC 12207 / P101</strain>
    </source>
</reference>
<keyword evidence="5 7" id="KW-1133">Transmembrane helix</keyword>
<feature type="transmembrane region" description="Helical" evidence="7">
    <location>
        <begin position="12"/>
        <end position="36"/>
    </location>
</feature>
<keyword evidence="6 7" id="KW-0472">Membrane</keyword>
<dbReference type="Gene3D" id="1.20.1720.10">
    <property type="entry name" value="Multidrug resistance protein D"/>
    <property type="match status" value="1"/>
</dbReference>
<dbReference type="InterPro" id="IPR036259">
    <property type="entry name" value="MFS_trans_sf"/>
</dbReference>
<gene>
    <name evidence="9" type="ordered locus">Svir_23710</name>
</gene>
<keyword evidence="3" id="KW-1003">Cell membrane</keyword>
<feature type="transmembrane region" description="Helical" evidence="7">
    <location>
        <begin position="111"/>
        <end position="130"/>
    </location>
</feature>
<dbReference type="EMBL" id="CP001683">
    <property type="protein sequence ID" value="ACU97373.1"/>
    <property type="molecule type" value="Genomic_DNA"/>
</dbReference>
<feature type="transmembrane region" description="Helical" evidence="7">
    <location>
        <begin position="167"/>
        <end position="188"/>
    </location>
</feature>
<name>C7MYF4_SACVD</name>
<sequence>MATAVQWRGTDRVLLGLLCAVQFVLIVDVVVVNIAVPSIQADLVVPGSFLQLTSVAYTVVFGSLLIVAGRAGDLFGRRRVLLLGLTVFTVMSLLCGLAQAGWWLFAARAGQGLGAAMVSSNAMALLVGIFAEGELRNRALGIWAAVSSAGAIAGQVLGGVVTEFIGWRGIFLINVPFGVLVVAVALRLLPEVKAEASSRVDVLGGVLLVVTLGGMSLLLADVADGASGILVPAVVVLAGLAAVLVMVERRHPEPVLPGALLARRSVSVANLVLMLNAAATTAGLYFTTLTMQNEMGYSPLQTGFGFAPVTLIVLLLSPRAGALVGRIGARRLLLIGSATAGTGLLVLVFTAHGEGTYWTGVLPGLALLAAGNGLSYAPTFSLATAVPEDEHGRASGLINTAQELGSATGLAVLASVAVLGALGGLGGFSTGYLAAALAAFAAGLLAIAASESASAMGPSPSSRETRAEL</sequence>
<feature type="transmembrane region" description="Helical" evidence="7">
    <location>
        <begin position="332"/>
        <end position="351"/>
    </location>
</feature>
<dbReference type="GO" id="GO:0005886">
    <property type="term" value="C:plasma membrane"/>
    <property type="evidence" value="ECO:0007669"/>
    <property type="project" value="UniProtKB-SubCell"/>
</dbReference>
<feature type="transmembrane region" description="Helical" evidence="7">
    <location>
        <begin position="431"/>
        <end position="449"/>
    </location>
</feature>
<feature type="transmembrane region" description="Helical" evidence="7">
    <location>
        <begin position="268"/>
        <end position="286"/>
    </location>
</feature>
<dbReference type="SUPFAM" id="SSF103473">
    <property type="entry name" value="MFS general substrate transporter"/>
    <property type="match status" value="1"/>
</dbReference>
<organism evidence="9 10">
    <name type="scientific">Saccharomonospora viridis (strain ATCC 15386 / DSM 43017 / JCM 3036 / CCUG 5913 / NBRC 12207 / NCIMB 9602 / P101)</name>
    <name type="common">Thermoactinomyces viridis</name>
    <dbReference type="NCBI Taxonomy" id="471857"/>
    <lineage>
        <taxon>Bacteria</taxon>
        <taxon>Bacillati</taxon>
        <taxon>Actinomycetota</taxon>
        <taxon>Actinomycetes</taxon>
        <taxon>Pseudonocardiales</taxon>
        <taxon>Pseudonocardiaceae</taxon>
        <taxon>Saccharomonospora</taxon>
    </lineage>
</organism>
<dbReference type="KEGG" id="svi:Svir_23710"/>
<protein>
    <submittedName>
        <fullName evidence="9">Arabinose efflux permease family protein</fullName>
    </submittedName>
</protein>
<dbReference type="HOGENOM" id="CLU_000960_28_2_11"/>
<keyword evidence="10" id="KW-1185">Reference proteome</keyword>
<evidence type="ECO:0000256" key="1">
    <source>
        <dbReference type="ARBA" id="ARBA00004651"/>
    </source>
</evidence>
<feature type="transmembrane region" description="Helical" evidence="7">
    <location>
        <begin position="200"/>
        <end position="220"/>
    </location>
</feature>
<dbReference type="eggNOG" id="COG0477">
    <property type="taxonomic scope" value="Bacteria"/>
</dbReference>
<feature type="transmembrane region" description="Helical" evidence="7">
    <location>
        <begin position="404"/>
        <end position="425"/>
    </location>
</feature>
<proteinExistence type="predicted"/>
<keyword evidence="2" id="KW-0813">Transport</keyword>
<evidence type="ECO:0000256" key="3">
    <source>
        <dbReference type="ARBA" id="ARBA00022475"/>
    </source>
</evidence>
<evidence type="ECO:0000256" key="2">
    <source>
        <dbReference type="ARBA" id="ARBA00022448"/>
    </source>
</evidence>
<dbReference type="GO" id="GO:0022857">
    <property type="term" value="F:transmembrane transporter activity"/>
    <property type="evidence" value="ECO:0007669"/>
    <property type="project" value="InterPro"/>
</dbReference>
<feature type="transmembrane region" description="Helical" evidence="7">
    <location>
        <begin position="226"/>
        <end position="247"/>
    </location>
</feature>
<evidence type="ECO:0000256" key="6">
    <source>
        <dbReference type="ARBA" id="ARBA00023136"/>
    </source>
</evidence>